<sequence>MSQFDQETDRFCCASICQEITKYKNDLFRKTYIRSKPIIQRILYEHTYKSKPTRLPFICNLAAFLLNQFPLSQLPVSTFLPSNHLELSCTTSARLQTKKQQSPQPMDKKKT</sequence>
<reference evidence="1" key="1">
    <citation type="submission" date="2015-07" db="EMBL/GenBank/DDBJ databases">
        <title>MeaNS - Measles Nucleotide Surveillance Program.</title>
        <authorList>
            <person name="Tran T."/>
            <person name="Druce J."/>
        </authorList>
    </citation>
    <scope>NUCLEOTIDE SEQUENCE</scope>
    <source>
        <strain evidence="1">UCB-OBI-ISO-001</strain>
        <tissue evidence="1">Gonad</tissue>
    </source>
</reference>
<name>A0A0L8FXR1_OCTBM</name>
<evidence type="ECO:0000313" key="1">
    <source>
        <dbReference type="EMBL" id="KOF69468.1"/>
    </source>
</evidence>
<protein>
    <submittedName>
        <fullName evidence="1">Uncharacterized protein</fullName>
    </submittedName>
</protein>
<organism evidence="1">
    <name type="scientific">Octopus bimaculoides</name>
    <name type="common">California two-spotted octopus</name>
    <dbReference type="NCBI Taxonomy" id="37653"/>
    <lineage>
        <taxon>Eukaryota</taxon>
        <taxon>Metazoa</taxon>
        <taxon>Spiralia</taxon>
        <taxon>Lophotrochozoa</taxon>
        <taxon>Mollusca</taxon>
        <taxon>Cephalopoda</taxon>
        <taxon>Coleoidea</taxon>
        <taxon>Octopodiformes</taxon>
        <taxon>Octopoda</taxon>
        <taxon>Incirrata</taxon>
        <taxon>Octopodidae</taxon>
        <taxon>Octopus</taxon>
    </lineage>
</organism>
<accession>A0A0L8FXR1</accession>
<gene>
    <name evidence="1" type="ORF">OCBIM_22004865mg</name>
</gene>
<dbReference type="AlphaFoldDB" id="A0A0L8FXR1"/>
<dbReference type="EMBL" id="KQ425454">
    <property type="protein sequence ID" value="KOF69468.1"/>
    <property type="molecule type" value="Genomic_DNA"/>
</dbReference>
<proteinExistence type="predicted"/>